<organism evidence="2 3">
    <name type="scientific">Ideonella azotifigens</name>
    <dbReference type="NCBI Taxonomy" id="513160"/>
    <lineage>
        <taxon>Bacteria</taxon>
        <taxon>Pseudomonadati</taxon>
        <taxon>Pseudomonadota</taxon>
        <taxon>Betaproteobacteria</taxon>
        <taxon>Burkholderiales</taxon>
        <taxon>Sphaerotilaceae</taxon>
        <taxon>Ideonella</taxon>
    </lineage>
</organism>
<gene>
    <name evidence="2" type="ORF">GCM10009107_47500</name>
</gene>
<evidence type="ECO:0000256" key="1">
    <source>
        <dbReference type="SAM" id="SignalP"/>
    </source>
</evidence>
<evidence type="ECO:0000313" key="3">
    <source>
        <dbReference type="Proteomes" id="UP001500279"/>
    </source>
</evidence>
<name>A0ABN1KCX2_9BURK</name>
<evidence type="ECO:0000313" key="2">
    <source>
        <dbReference type="EMBL" id="GAA0762725.1"/>
    </source>
</evidence>
<feature type="chain" id="PRO_5046176621" description="DUF4189 domain-containing protein" evidence="1">
    <location>
        <begin position="38"/>
        <end position="138"/>
    </location>
</feature>
<keyword evidence="1" id="KW-0732">Signal</keyword>
<comment type="caution">
    <text evidence="2">The sequence shown here is derived from an EMBL/GenBank/DDBJ whole genome shotgun (WGS) entry which is preliminary data.</text>
</comment>
<accession>A0ABN1KCX2</accession>
<dbReference type="EMBL" id="BAAAEW010000033">
    <property type="protein sequence ID" value="GAA0762725.1"/>
    <property type="molecule type" value="Genomic_DNA"/>
</dbReference>
<sequence>MRIAPFTGDLAMNTTGHRAVCLLAGVAAMLCAASVKAEDSPSWQVVGVQGLVQVVIVPKEQARDFSAYQVQLAKLCPPERTCFVNFYENTSAVKAELPLPDAIANQPAARFRRSMKNGAELFQWSCRVAENPNDAQCF</sequence>
<feature type="signal peptide" evidence="1">
    <location>
        <begin position="1"/>
        <end position="37"/>
    </location>
</feature>
<evidence type="ECO:0008006" key="4">
    <source>
        <dbReference type="Google" id="ProtNLM"/>
    </source>
</evidence>
<dbReference type="Proteomes" id="UP001500279">
    <property type="component" value="Unassembled WGS sequence"/>
</dbReference>
<reference evidence="2 3" key="1">
    <citation type="journal article" date="2019" name="Int. J. Syst. Evol. Microbiol.">
        <title>The Global Catalogue of Microorganisms (GCM) 10K type strain sequencing project: providing services to taxonomists for standard genome sequencing and annotation.</title>
        <authorList>
            <consortium name="The Broad Institute Genomics Platform"/>
            <consortium name="The Broad Institute Genome Sequencing Center for Infectious Disease"/>
            <person name="Wu L."/>
            <person name="Ma J."/>
        </authorList>
    </citation>
    <scope>NUCLEOTIDE SEQUENCE [LARGE SCALE GENOMIC DNA]</scope>
    <source>
        <strain evidence="2 3">JCM 15503</strain>
    </source>
</reference>
<keyword evidence="3" id="KW-1185">Reference proteome</keyword>
<protein>
    <recommendedName>
        <fullName evidence="4">DUF4189 domain-containing protein</fullName>
    </recommendedName>
</protein>
<proteinExistence type="predicted"/>